<dbReference type="RefSeq" id="WP_155062555.1">
    <property type="nucleotide sequence ID" value="NZ_WMIF01000001.1"/>
</dbReference>
<dbReference type="GO" id="GO:0005576">
    <property type="term" value="C:extracellular region"/>
    <property type="evidence" value="ECO:0007669"/>
    <property type="project" value="UniProtKB-SubCell"/>
</dbReference>
<dbReference type="PRINTS" id="PR00207">
    <property type="entry name" value="FLAGELLIN"/>
</dbReference>
<dbReference type="PANTHER" id="PTHR42792">
    <property type="entry name" value="FLAGELLIN"/>
    <property type="match status" value="1"/>
</dbReference>
<keyword evidence="6" id="KW-0966">Cell projection</keyword>
<keyword evidence="6" id="KW-0282">Flagellum</keyword>
<organism evidence="6 7">
    <name type="scientific">Paracoccus limosus</name>
    <dbReference type="NCBI Taxonomy" id="913252"/>
    <lineage>
        <taxon>Bacteria</taxon>
        <taxon>Pseudomonadati</taxon>
        <taxon>Pseudomonadota</taxon>
        <taxon>Alphaproteobacteria</taxon>
        <taxon>Rhodobacterales</taxon>
        <taxon>Paracoccaceae</taxon>
        <taxon>Paracoccus</taxon>
    </lineage>
</organism>
<comment type="function">
    <text evidence="3">Flagellin is the subunit protein which polymerizes to form the filaments of bacterial flagella.</text>
</comment>
<evidence type="ECO:0000259" key="5">
    <source>
        <dbReference type="Pfam" id="PF00700"/>
    </source>
</evidence>
<evidence type="ECO:0000256" key="2">
    <source>
        <dbReference type="ARBA" id="ARBA00023143"/>
    </source>
</evidence>
<evidence type="ECO:0000256" key="1">
    <source>
        <dbReference type="ARBA" id="ARBA00005709"/>
    </source>
</evidence>
<dbReference type="EMBL" id="WMIF01000001">
    <property type="protein sequence ID" value="MTH32985.1"/>
    <property type="molecule type" value="Genomic_DNA"/>
</dbReference>
<evidence type="ECO:0000259" key="4">
    <source>
        <dbReference type="Pfam" id="PF00669"/>
    </source>
</evidence>
<dbReference type="Gene3D" id="1.20.1330.10">
    <property type="entry name" value="f41 fragment of flagellin, N-terminal domain"/>
    <property type="match status" value="1"/>
</dbReference>
<evidence type="ECO:0000313" key="6">
    <source>
        <dbReference type="EMBL" id="MTH32985.1"/>
    </source>
</evidence>
<dbReference type="InterPro" id="IPR046358">
    <property type="entry name" value="Flagellin_C"/>
</dbReference>
<comment type="similarity">
    <text evidence="1 3">Belongs to the bacterial flagellin family.</text>
</comment>
<keyword evidence="3" id="KW-0964">Secreted</keyword>
<evidence type="ECO:0000256" key="3">
    <source>
        <dbReference type="RuleBase" id="RU362073"/>
    </source>
</evidence>
<dbReference type="PANTHER" id="PTHR42792:SF2">
    <property type="entry name" value="FLAGELLIN"/>
    <property type="match status" value="1"/>
</dbReference>
<dbReference type="InterPro" id="IPR001492">
    <property type="entry name" value="Flagellin"/>
</dbReference>
<gene>
    <name evidence="6" type="ORF">GL279_00030</name>
</gene>
<dbReference type="InterPro" id="IPR001029">
    <property type="entry name" value="Flagellin_N"/>
</dbReference>
<dbReference type="Pfam" id="PF00669">
    <property type="entry name" value="Flagellin_N"/>
    <property type="match status" value="1"/>
</dbReference>
<dbReference type="GO" id="GO:0005198">
    <property type="term" value="F:structural molecule activity"/>
    <property type="evidence" value="ECO:0007669"/>
    <property type="project" value="UniProtKB-UniRule"/>
</dbReference>
<keyword evidence="2 3" id="KW-0975">Bacterial flagellum</keyword>
<protein>
    <recommendedName>
        <fullName evidence="3">Flagellin</fullName>
    </recommendedName>
</protein>
<keyword evidence="6" id="KW-0969">Cilium</keyword>
<sequence length="279" mass="28649">MSSILTNSSAVVALQTLKSINSNLSKTQNEISTGKTINSAKDNAALWSIAKTMESDQDVASTIQKNLNVAAETVATARTGAEDVLDKLSSIKKLMASANRSDADFAKIQTDINELKDGITATIAGTQANGVNLLSTNGVNGAATYTVLGSLDRSGTTVTASSITVTSVDLEANLDLASLTAITDQATATTALGEIDALITIAQDGATALGAKGSRIEAQSKFVGKLADSLKLGVSALVDADMEESSARLQALQTQQQLGIQALSIANQAPSSILSLFRG</sequence>
<reference evidence="6 7" key="1">
    <citation type="submission" date="2019-11" db="EMBL/GenBank/DDBJ databases">
        <authorList>
            <person name="Dong K."/>
        </authorList>
    </citation>
    <scope>NUCLEOTIDE SEQUENCE [LARGE SCALE GENOMIC DNA]</scope>
    <source>
        <strain evidence="6 7">JCM 17370</strain>
    </source>
</reference>
<dbReference type="GO" id="GO:0009288">
    <property type="term" value="C:bacterial-type flagellum"/>
    <property type="evidence" value="ECO:0007669"/>
    <property type="project" value="UniProtKB-SubCell"/>
</dbReference>
<feature type="domain" description="Flagellin N-terminal" evidence="4">
    <location>
        <begin position="4"/>
        <end position="136"/>
    </location>
</feature>
<feature type="domain" description="Flagellin C-terminal" evidence="5">
    <location>
        <begin position="193"/>
        <end position="277"/>
    </location>
</feature>
<comment type="caution">
    <text evidence="6">The sequence shown here is derived from an EMBL/GenBank/DDBJ whole genome shotgun (WGS) entry which is preliminary data.</text>
</comment>
<keyword evidence="7" id="KW-1185">Reference proteome</keyword>
<name>A0A844GYW5_9RHOB</name>
<accession>A0A844GYW5</accession>
<evidence type="ECO:0000313" key="7">
    <source>
        <dbReference type="Proteomes" id="UP000442533"/>
    </source>
</evidence>
<dbReference type="Pfam" id="PF00700">
    <property type="entry name" value="Flagellin_C"/>
    <property type="match status" value="1"/>
</dbReference>
<comment type="subcellular location">
    <subcellularLocation>
        <location evidence="3">Secreted</location>
    </subcellularLocation>
    <subcellularLocation>
        <location evidence="3">Bacterial flagellum</location>
    </subcellularLocation>
</comment>
<dbReference type="Proteomes" id="UP000442533">
    <property type="component" value="Unassembled WGS sequence"/>
</dbReference>
<proteinExistence type="inferred from homology"/>
<dbReference type="SUPFAM" id="SSF64518">
    <property type="entry name" value="Phase 1 flagellin"/>
    <property type="match status" value="1"/>
</dbReference>
<dbReference type="OrthoDB" id="8328560at2"/>
<dbReference type="AlphaFoldDB" id="A0A844GYW5"/>